<evidence type="ECO:0000313" key="2">
    <source>
        <dbReference type="Proteomes" id="UP000005947"/>
    </source>
</evidence>
<evidence type="ECO:0000313" key="1">
    <source>
        <dbReference type="EMBL" id="EGF22844.1"/>
    </source>
</evidence>
<comment type="caution">
    <text evidence="1">The sequence shown here is derived from an EMBL/GenBank/DDBJ whole genome shotgun (WGS) entry which is preliminary data.</text>
</comment>
<protein>
    <submittedName>
        <fullName evidence="1">Uncharacterized protein</fullName>
    </submittedName>
</protein>
<gene>
    <name evidence="1" type="ORF">HMPREF0091_11170</name>
</gene>
<dbReference type="Proteomes" id="UP000005947">
    <property type="component" value="Unassembled WGS sequence"/>
</dbReference>
<reference evidence="1 2" key="1">
    <citation type="submission" date="2011-02" db="EMBL/GenBank/DDBJ databases">
        <authorList>
            <person name="Muzny D."/>
            <person name="Qin X."/>
            <person name="Buhay C."/>
            <person name="Dugan-Rocha S."/>
            <person name="Ding Y."/>
            <person name="Chen G."/>
            <person name="Hawes A."/>
            <person name="Holder M."/>
            <person name="Jhangiani S."/>
            <person name="Johnson A."/>
            <person name="Khan Z."/>
            <person name="Li Z."/>
            <person name="Liu W."/>
            <person name="Liu X."/>
            <person name="Perez L."/>
            <person name="Shen H."/>
            <person name="Wang Q."/>
            <person name="Watt J."/>
            <person name="Xi L."/>
            <person name="Xin Y."/>
            <person name="Zhou J."/>
            <person name="Deng J."/>
            <person name="Jiang H."/>
            <person name="Liu Y."/>
            <person name="Qu J."/>
            <person name="Song X.-Z."/>
            <person name="Zhang L."/>
            <person name="Villasana D."/>
            <person name="Johnson A."/>
            <person name="Liu J."/>
            <person name="Liyanage D."/>
            <person name="Lorensuhewa L."/>
            <person name="Robinson T."/>
            <person name="Song A."/>
            <person name="Song B.-B."/>
            <person name="Dinh H."/>
            <person name="Thornton R."/>
            <person name="Coyle M."/>
            <person name="Francisco L."/>
            <person name="Jackson L."/>
            <person name="Javaid M."/>
            <person name="Korchina V."/>
            <person name="Kovar C."/>
            <person name="Mata R."/>
            <person name="Mathew T."/>
            <person name="Ngo R."/>
            <person name="Nguyen L."/>
            <person name="Nguyen N."/>
            <person name="Okwuonu G."/>
            <person name="Ongeri F."/>
            <person name="Pham C."/>
            <person name="Simmons D."/>
            <person name="Wilczek-Boney K."/>
            <person name="Hale W."/>
            <person name="Jakkamsetti A."/>
            <person name="Pham P."/>
            <person name="Ruth R."/>
            <person name="San Lucas F."/>
            <person name="Warren J."/>
            <person name="Zhang J."/>
            <person name="Zhao Z."/>
            <person name="Zhou C."/>
            <person name="Zhu D."/>
            <person name="Lee S."/>
            <person name="Bess C."/>
            <person name="Blankenburg K."/>
            <person name="Forbes L."/>
            <person name="Fu Q."/>
            <person name="Gubbala S."/>
            <person name="Hirani K."/>
            <person name="Jayaseelan J.C."/>
            <person name="Lara F."/>
            <person name="Munidasa M."/>
            <person name="Palculict T."/>
            <person name="Patil S."/>
            <person name="Pu L.-L."/>
            <person name="Saada N."/>
            <person name="Tang L."/>
            <person name="Weissenberger G."/>
            <person name="Zhu Y."/>
            <person name="Hemphill L."/>
            <person name="Shang Y."/>
            <person name="Youmans B."/>
            <person name="Ayvaz T."/>
            <person name="Ross M."/>
            <person name="Santibanez J."/>
            <person name="Aqrawi P."/>
            <person name="Gross S."/>
            <person name="Joshi V."/>
            <person name="Fowler G."/>
            <person name="Nazareth L."/>
            <person name="Reid J."/>
            <person name="Worley K."/>
            <person name="Petrosino J."/>
            <person name="Highlander S."/>
            <person name="Gibbs R."/>
        </authorList>
    </citation>
    <scope>NUCLEOTIDE SEQUENCE [LARGE SCALE GENOMIC DNA]</scope>
    <source>
        <strain evidence="1 2">DSM 15829</strain>
    </source>
</reference>
<dbReference type="EMBL" id="ACGK02000004">
    <property type="protein sequence ID" value="EGF22844.1"/>
    <property type="molecule type" value="Genomic_DNA"/>
</dbReference>
<dbReference type="AlphaFoldDB" id="F1T6M4"/>
<proteinExistence type="predicted"/>
<keyword evidence="2" id="KW-1185">Reference proteome</keyword>
<organism evidence="1 2">
    <name type="scientific">Fannyhessea vaginae DSM 15829</name>
    <dbReference type="NCBI Taxonomy" id="525256"/>
    <lineage>
        <taxon>Bacteria</taxon>
        <taxon>Bacillati</taxon>
        <taxon>Actinomycetota</taxon>
        <taxon>Coriobacteriia</taxon>
        <taxon>Coriobacteriales</taxon>
        <taxon>Atopobiaceae</taxon>
        <taxon>Fannyhessea</taxon>
    </lineage>
</organism>
<sequence>MLAIFFTELVKLRLGKEILYMSMAFFVHRLAICDELLISMLGMLKEKIRCLNAR</sequence>
<name>F1T6M4_9ACTN</name>
<accession>F1T6M4</accession>